<dbReference type="InterPro" id="IPR036724">
    <property type="entry name" value="Cobalamin-bd_sf"/>
</dbReference>
<organism evidence="3 4">
    <name type="scientific">Saccharothrix violaceirubra</name>
    <dbReference type="NCBI Taxonomy" id="413306"/>
    <lineage>
        <taxon>Bacteria</taxon>
        <taxon>Bacillati</taxon>
        <taxon>Actinomycetota</taxon>
        <taxon>Actinomycetes</taxon>
        <taxon>Pseudonocardiales</taxon>
        <taxon>Pseudonocardiaceae</taxon>
        <taxon>Saccharothrix</taxon>
    </lineage>
</organism>
<dbReference type="InterPro" id="IPR047057">
    <property type="entry name" value="MerR_fam"/>
</dbReference>
<proteinExistence type="predicted"/>
<evidence type="ECO:0000313" key="3">
    <source>
        <dbReference type="EMBL" id="MBB4967078.1"/>
    </source>
</evidence>
<dbReference type="SMART" id="SM00422">
    <property type="entry name" value="HTH_MERR"/>
    <property type="match status" value="1"/>
</dbReference>
<dbReference type="InterPro" id="IPR036594">
    <property type="entry name" value="Meth_synthase_dom"/>
</dbReference>
<name>A0A7W7T5Q7_9PSEU</name>
<gene>
    <name evidence="3" type="ORF">F4559_004437</name>
</gene>
<dbReference type="InterPro" id="IPR000551">
    <property type="entry name" value="MerR-type_HTH_dom"/>
</dbReference>
<dbReference type="PANTHER" id="PTHR30204">
    <property type="entry name" value="REDOX-CYCLING DRUG-SENSING TRANSCRIPTIONAL ACTIVATOR SOXR"/>
    <property type="match status" value="1"/>
</dbReference>
<dbReference type="RefSeq" id="WP_184671482.1">
    <property type="nucleotide sequence ID" value="NZ_BAABAI010000037.1"/>
</dbReference>
<dbReference type="SUPFAM" id="SSF46955">
    <property type="entry name" value="Putative DNA-binding domain"/>
    <property type="match status" value="1"/>
</dbReference>
<dbReference type="GO" id="GO:0031419">
    <property type="term" value="F:cobalamin binding"/>
    <property type="evidence" value="ECO:0007669"/>
    <property type="project" value="InterPro"/>
</dbReference>
<dbReference type="Gene3D" id="3.40.50.280">
    <property type="entry name" value="Cobalamin-binding domain"/>
    <property type="match status" value="1"/>
</dbReference>
<evidence type="ECO:0000313" key="4">
    <source>
        <dbReference type="Proteomes" id="UP000542674"/>
    </source>
</evidence>
<feature type="domain" description="HTH merR-type" evidence="2">
    <location>
        <begin position="2"/>
        <end position="71"/>
    </location>
</feature>
<evidence type="ECO:0000259" key="2">
    <source>
        <dbReference type="PROSITE" id="PS50937"/>
    </source>
</evidence>
<dbReference type="AlphaFoldDB" id="A0A7W7T5Q7"/>
<dbReference type="GO" id="GO:0003677">
    <property type="term" value="F:DNA binding"/>
    <property type="evidence" value="ECO:0007669"/>
    <property type="project" value="UniProtKB-KW"/>
</dbReference>
<dbReference type="SUPFAM" id="SSF52242">
    <property type="entry name" value="Cobalamin (vitamin B12)-binding domain"/>
    <property type="match status" value="1"/>
</dbReference>
<dbReference type="Pfam" id="PF13411">
    <property type="entry name" value="MerR_1"/>
    <property type="match status" value="1"/>
</dbReference>
<dbReference type="Gene3D" id="1.10.1660.10">
    <property type="match status" value="1"/>
</dbReference>
<dbReference type="GO" id="GO:0003700">
    <property type="term" value="F:DNA-binding transcription factor activity"/>
    <property type="evidence" value="ECO:0007669"/>
    <property type="project" value="InterPro"/>
</dbReference>
<accession>A0A7W7T5Q7</accession>
<sequence>MLWNPGAVARMLDVSPTTLRTWDRRYGLGPSTRSAGNHRRYSADDVARLRRMIALTRDGVSPAVAAAAVKEVLSAPEFAEAASRLDVPLMTSTAARLIAERGVVAAWEDVLAPFLAALGERIAEQGAGVEIEHLASGAILAALATRPEVTGRPCALLACAPDEQHSLPLHALAAALTELGHATRNLGARVPARALLDTVNLLTPPVIVLWAHDRTRAEAVPLPDLLRSGHRVLLGGAGWAMEPTGTRKPASLNEAVTTIVELNRF</sequence>
<dbReference type="CDD" id="cd01104">
    <property type="entry name" value="HTH_MlrA-CarA"/>
    <property type="match status" value="1"/>
</dbReference>
<dbReference type="PANTHER" id="PTHR30204:SF97">
    <property type="entry name" value="MERR FAMILY REGULATORY PROTEIN"/>
    <property type="match status" value="1"/>
</dbReference>
<comment type="caution">
    <text evidence="3">The sequence shown here is derived from an EMBL/GenBank/DDBJ whole genome shotgun (WGS) entry which is preliminary data.</text>
</comment>
<reference evidence="3 4" key="1">
    <citation type="submission" date="2020-08" db="EMBL/GenBank/DDBJ databases">
        <title>Sequencing the genomes of 1000 actinobacteria strains.</title>
        <authorList>
            <person name="Klenk H.-P."/>
        </authorList>
    </citation>
    <scope>NUCLEOTIDE SEQUENCE [LARGE SCALE GENOMIC DNA]</scope>
    <source>
        <strain evidence="3 4">DSM 45084</strain>
    </source>
</reference>
<dbReference type="Gene3D" id="1.10.1240.10">
    <property type="entry name" value="Methionine synthase domain"/>
    <property type="match status" value="1"/>
</dbReference>
<dbReference type="EMBL" id="JACHJS010000001">
    <property type="protein sequence ID" value="MBB4967078.1"/>
    <property type="molecule type" value="Genomic_DNA"/>
</dbReference>
<keyword evidence="4" id="KW-1185">Reference proteome</keyword>
<dbReference type="InterPro" id="IPR009061">
    <property type="entry name" value="DNA-bd_dom_put_sf"/>
</dbReference>
<dbReference type="PROSITE" id="PS50937">
    <property type="entry name" value="HTH_MERR_2"/>
    <property type="match status" value="1"/>
</dbReference>
<dbReference type="Proteomes" id="UP000542674">
    <property type="component" value="Unassembled WGS sequence"/>
</dbReference>
<keyword evidence="1 3" id="KW-0238">DNA-binding</keyword>
<dbReference type="GO" id="GO:0046872">
    <property type="term" value="F:metal ion binding"/>
    <property type="evidence" value="ECO:0007669"/>
    <property type="project" value="InterPro"/>
</dbReference>
<protein>
    <submittedName>
        <fullName evidence="3">DNA-binding transcriptional MerR regulator</fullName>
    </submittedName>
</protein>
<evidence type="ECO:0000256" key="1">
    <source>
        <dbReference type="ARBA" id="ARBA00023125"/>
    </source>
</evidence>